<dbReference type="PANTHER" id="PTHR43017">
    <property type="entry name" value="GALACTOSIDE O-ACETYLTRANSFERASE"/>
    <property type="match status" value="1"/>
</dbReference>
<dbReference type="Gene3D" id="2.160.10.10">
    <property type="entry name" value="Hexapeptide repeat proteins"/>
    <property type="match status" value="1"/>
</dbReference>
<keyword evidence="3" id="KW-0677">Repeat</keyword>
<dbReference type="FunFam" id="2.160.10.10:FF:000025">
    <property type="entry name" value="Hexapeptide-repeat containing-acetyltransferase"/>
    <property type="match status" value="1"/>
</dbReference>
<reference evidence="7" key="1">
    <citation type="submission" date="2021-10" db="EMBL/GenBank/DDBJ databases">
        <title>Anaerobic single-cell dispensing facilitates the cultivation of human gut bacteria.</title>
        <authorList>
            <person name="Afrizal A."/>
        </authorList>
    </citation>
    <scope>NUCLEOTIDE SEQUENCE</scope>
    <source>
        <strain evidence="7">CLA-AA-H250</strain>
    </source>
</reference>
<name>A0AAE3AHI3_9FIRM</name>
<dbReference type="Pfam" id="PF12464">
    <property type="entry name" value="Mac"/>
    <property type="match status" value="1"/>
</dbReference>
<dbReference type="SUPFAM" id="SSF51161">
    <property type="entry name" value="Trimeric LpxA-like enzymes"/>
    <property type="match status" value="1"/>
</dbReference>
<evidence type="ECO:0000256" key="5">
    <source>
        <dbReference type="RuleBase" id="RU367021"/>
    </source>
</evidence>
<dbReference type="Pfam" id="PF14602">
    <property type="entry name" value="Hexapep_2"/>
    <property type="match status" value="2"/>
</dbReference>
<dbReference type="EC" id="2.3.1.-" evidence="5"/>
<gene>
    <name evidence="7" type="ORF">LKD31_05555</name>
</gene>
<keyword evidence="2 5" id="KW-0808">Transferase</keyword>
<evidence type="ECO:0000259" key="6">
    <source>
        <dbReference type="SMART" id="SM01266"/>
    </source>
</evidence>
<feature type="domain" description="Maltose/galactoside acetyltransferase" evidence="6">
    <location>
        <begin position="4"/>
        <end position="58"/>
    </location>
</feature>
<dbReference type="InterPro" id="IPR024688">
    <property type="entry name" value="Mac_dom"/>
</dbReference>
<dbReference type="EMBL" id="JAJEQC010000004">
    <property type="protein sequence ID" value="MCC2136477.1"/>
    <property type="molecule type" value="Genomic_DNA"/>
</dbReference>
<dbReference type="InterPro" id="IPR039369">
    <property type="entry name" value="LacA-like"/>
</dbReference>
<comment type="similarity">
    <text evidence="1 5">Belongs to the transferase hexapeptide repeat family.</text>
</comment>
<evidence type="ECO:0000313" key="8">
    <source>
        <dbReference type="Proteomes" id="UP001199424"/>
    </source>
</evidence>
<dbReference type="InterPro" id="IPR011004">
    <property type="entry name" value="Trimer_LpxA-like_sf"/>
</dbReference>
<evidence type="ECO:0000313" key="7">
    <source>
        <dbReference type="EMBL" id="MCC2136477.1"/>
    </source>
</evidence>
<keyword evidence="4 5" id="KW-0012">Acyltransferase</keyword>
<evidence type="ECO:0000256" key="2">
    <source>
        <dbReference type="ARBA" id="ARBA00022679"/>
    </source>
</evidence>
<dbReference type="InterPro" id="IPR001451">
    <property type="entry name" value="Hexapep"/>
</dbReference>
<dbReference type="PANTHER" id="PTHR43017:SF1">
    <property type="entry name" value="ACETYLTRANSFERASE YJL218W-RELATED"/>
    <property type="match status" value="1"/>
</dbReference>
<evidence type="ECO:0000256" key="3">
    <source>
        <dbReference type="ARBA" id="ARBA00022737"/>
    </source>
</evidence>
<sequence length="214" mass="23663">MKEEEKIFAGKFFCPGHPDLKAIKLRCHNLCSAYNATLEDETEKRNAIVHQIFGDFGEGSFVQGPIQIHYGTHTHIGKSFFGNFNLTIQDDAPVTIGDRCNFGPNVTIVTPMHPIIAEERRVLKTKDGREIRVCYAKPVTIGNDCWFGANVVVCPGVTIGDNCVIGAGSVVTKDIPSNSVAVGNPCRVQRTITEADSMKYHPERFGEDEFVFDE</sequence>
<comment type="caution">
    <text evidence="7">The sequence shown here is derived from an EMBL/GenBank/DDBJ whole genome shotgun (WGS) entry which is preliminary data.</text>
</comment>
<accession>A0AAE3AHI3</accession>
<organism evidence="7 8">
    <name type="scientific">Hominenteromicrobium mulieris</name>
    <dbReference type="NCBI Taxonomy" id="2885357"/>
    <lineage>
        <taxon>Bacteria</taxon>
        <taxon>Bacillati</taxon>
        <taxon>Bacillota</taxon>
        <taxon>Clostridia</taxon>
        <taxon>Eubacteriales</taxon>
        <taxon>Oscillospiraceae</taxon>
        <taxon>Hominenteromicrobium</taxon>
    </lineage>
</organism>
<evidence type="ECO:0000256" key="4">
    <source>
        <dbReference type="ARBA" id="ARBA00023315"/>
    </source>
</evidence>
<dbReference type="RefSeq" id="WP_308448954.1">
    <property type="nucleotide sequence ID" value="NZ_JAJEQC010000004.1"/>
</dbReference>
<dbReference type="CDD" id="cd03357">
    <property type="entry name" value="LbH_MAT_GAT"/>
    <property type="match status" value="1"/>
</dbReference>
<keyword evidence="8" id="KW-1185">Reference proteome</keyword>
<dbReference type="Proteomes" id="UP001199424">
    <property type="component" value="Unassembled WGS sequence"/>
</dbReference>
<proteinExistence type="inferred from homology"/>
<dbReference type="GO" id="GO:0008870">
    <property type="term" value="F:galactoside O-acetyltransferase activity"/>
    <property type="evidence" value="ECO:0007669"/>
    <property type="project" value="TreeGrafter"/>
</dbReference>
<protein>
    <recommendedName>
        <fullName evidence="5">Acetyltransferase</fullName>
        <ecNumber evidence="5">2.3.1.-</ecNumber>
    </recommendedName>
</protein>
<dbReference type="AlphaFoldDB" id="A0AAE3AHI3"/>
<evidence type="ECO:0000256" key="1">
    <source>
        <dbReference type="ARBA" id="ARBA00007274"/>
    </source>
</evidence>
<dbReference type="SMART" id="SM01266">
    <property type="entry name" value="Mac"/>
    <property type="match status" value="1"/>
</dbReference>